<dbReference type="PANTHER" id="PTHR48021">
    <property type="match status" value="1"/>
</dbReference>
<feature type="transmembrane region" description="Helical" evidence="5">
    <location>
        <begin position="105"/>
        <end position="124"/>
    </location>
</feature>
<feature type="transmembrane region" description="Helical" evidence="5">
    <location>
        <begin position="162"/>
        <end position="184"/>
    </location>
</feature>
<evidence type="ECO:0008006" key="9">
    <source>
        <dbReference type="Google" id="ProtNLM"/>
    </source>
</evidence>
<evidence type="ECO:0000313" key="7">
    <source>
        <dbReference type="EMBL" id="CAA9998516.1"/>
    </source>
</evidence>
<dbReference type="Proteomes" id="UP000479000">
    <property type="component" value="Unassembled WGS sequence"/>
</dbReference>
<evidence type="ECO:0000256" key="2">
    <source>
        <dbReference type="ARBA" id="ARBA00022692"/>
    </source>
</evidence>
<evidence type="ECO:0000256" key="4">
    <source>
        <dbReference type="ARBA" id="ARBA00023136"/>
    </source>
</evidence>
<keyword evidence="8" id="KW-1185">Reference proteome</keyword>
<dbReference type="Gene3D" id="1.20.1250.20">
    <property type="entry name" value="MFS general substrate transporter like domains"/>
    <property type="match status" value="1"/>
</dbReference>
<comment type="subcellular location">
    <subcellularLocation>
        <location evidence="1">Membrane</location>
    </subcellularLocation>
</comment>
<dbReference type="GO" id="GO:0022857">
    <property type="term" value="F:transmembrane transporter activity"/>
    <property type="evidence" value="ECO:0007669"/>
    <property type="project" value="InterPro"/>
</dbReference>
<sequence length="280" mass="31754">MLFSGALFESAMSVLSYEYLIAASAVPAVILFFGLIFIPESPYFYLMKGDRLTASENVKWLRGKCTIQDMDAMESSVKEQLANTAGFSEIFSSPMNLKPFIMVQCLKVIVGCSSIIMLMSYASTLLPDSWISAKNGATLLSLVWVVAGLFACSIMDKINRRTFLYISSIGTALALSCTTVWYYLDEKTSVDMSSTKWVMFAPTFLYAKDSPLRLGTRYIHRMSPHPDCDLVYLMGYHYGIIELERAVIPSPPFVSYLPIHYDPIEVNHWIYRTNDFHWYL</sequence>
<reference evidence="7 8" key="1">
    <citation type="submission" date="2020-02" db="EMBL/GenBank/DDBJ databases">
        <authorList>
            <person name="Ferguson B K."/>
        </authorList>
    </citation>
    <scope>NUCLEOTIDE SEQUENCE [LARGE SCALE GENOMIC DNA]</scope>
</reference>
<dbReference type="EMBL" id="CADCXU010007166">
    <property type="protein sequence ID" value="CAA9998513.1"/>
    <property type="molecule type" value="Genomic_DNA"/>
</dbReference>
<feature type="transmembrane region" description="Helical" evidence="5">
    <location>
        <begin position="136"/>
        <end position="155"/>
    </location>
</feature>
<dbReference type="InterPro" id="IPR050549">
    <property type="entry name" value="MFS_Trehalose_Transporter"/>
</dbReference>
<evidence type="ECO:0000313" key="6">
    <source>
        <dbReference type="EMBL" id="CAA9998513.1"/>
    </source>
</evidence>
<keyword evidence="2 5" id="KW-0812">Transmembrane</keyword>
<accession>A0A6H5G7Y3</accession>
<dbReference type="SUPFAM" id="SSF103473">
    <property type="entry name" value="MFS general substrate transporter"/>
    <property type="match status" value="1"/>
</dbReference>
<proteinExistence type="predicted"/>
<dbReference type="OrthoDB" id="6612291at2759"/>
<dbReference type="GO" id="GO:0016020">
    <property type="term" value="C:membrane"/>
    <property type="evidence" value="ECO:0007669"/>
    <property type="project" value="UniProtKB-SubCell"/>
</dbReference>
<organism evidence="7 8">
    <name type="scientific">Nesidiocoris tenuis</name>
    <dbReference type="NCBI Taxonomy" id="355587"/>
    <lineage>
        <taxon>Eukaryota</taxon>
        <taxon>Metazoa</taxon>
        <taxon>Ecdysozoa</taxon>
        <taxon>Arthropoda</taxon>
        <taxon>Hexapoda</taxon>
        <taxon>Insecta</taxon>
        <taxon>Pterygota</taxon>
        <taxon>Neoptera</taxon>
        <taxon>Paraneoptera</taxon>
        <taxon>Hemiptera</taxon>
        <taxon>Heteroptera</taxon>
        <taxon>Panheteroptera</taxon>
        <taxon>Cimicomorpha</taxon>
        <taxon>Miridae</taxon>
        <taxon>Dicyphina</taxon>
        <taxon>Nesidiocoris</taxon>
    </lineage>
</organism>
<evidence type="ECO:0000256" key="1">
    <source>
        <dbReference type="ARBA" id="ARBA00004370"/>
    </source>
</evidence>
<name>A0A6H5G7Y3_9HEMI</name>
<dbReference type="AlphaFoldDB" id="A0A6H5G7Y3"/>
<gene>
    <name evidence="6" type="ORF">NTEN_LOCUS4796</name>
    <name evidence="7" type="ORF">NTEN_LOCUS4799</name>
</gene>
<evidence type="ECO:0000313" key="8">
    <source>
        <dbReference type="Proteomes" id="UP000479000"/>
    </source>
</evidence>
<evidence type="ECO:0000256" key="5">
    <source>
        <dbReference type="SAM" id="Phobius"/>
    </source>
</evidence>
<dbReference type="InterPro" id="IPR036259">
    <property type="entry name" value="MFS_trans_sf"/>
</dbReference>
<dbReference type="EMBL" id="CADCXU010007167">
    <property type="protein sequence ID" value="CAA9998516.1"/>
    <property type="molecule type" value="Genomic_DNA"/>
</dbReference>
<keyword evidence="4 5" id="KW-0472">Membrane</keyword>
<evidence type="ECO:0000256" key="3">
    <source>
        <dbReference type="ARBA" id="ARBA00022989"/>
    </source>
</evidence>
<dbReference type="InterPro" id="IPR005828">
    <property type="entry name" value="MFS_sugar_transport-like"/>
</dbReference>
<protein>
    <recommendedName>
        <fullName evidence="9">Major facilitator superfamily (MFS) profile domain-containing protein</fullName>
    </recommendedName>
</protein>
<dbReference type="PANTHER" id="PTHR48021:SF1">
    <property type="entry name" value="GH07001P-RELATED"/>
    <property type="match status" value="1"/>
</dbReference>
<dbReference type="Pfam" id="PF00083">
    <property type="entry name" value="Sugar_tr"/>
    <property type="match status" value="1"/>
</dbReference>
<feature type="transmembrane region" description="Helical" evidence="5">
    <location>
        <begin position="20"/>
        <end position="38"/>
    </location>
</feature>
<keyword evidence="3 5" id="KW-1133">Transmembrane helix</keyword>